<evidence type="ECO:0000256" key="1">
    <source>
        <dbReference type="SAM" id="SignalP"/>
    </source>
</evidence>
<accession>A0A918CDS7</accession>
<dbReference type="Proteomes" id="UP000603865">
    <property type="component" value="Unassembled WGS sequence"/>
</dbReference>
<dbReference type="AlphaFoldDB" id="A0A918CDS7"/>
<comment type="caution">
    <text evidence="2">The sequence shown here is derived from an EMBL/GenBank/DDBJ whole genome shotgun (WGS) entry which is preliminary data.</text>
</comment>
<reference evidence="2" key="1">
    <citation type="journal article" date="2014" name="Int. J. Syst. Evol. Microbiol.">
        <title>Complete genome sequence of Corynebacterium casei LMG S-19264T (=DSM 44701T), isolated from a smear-ripened cheese.</title>
        <authorList>
            <consortium name="US DOE Joint Genome Institute (JGI-PGF)"/>
            <person name="Walter F."/>
            <person name="Albersmeier A."/>
            <person name="Kalinowski J."/>
            <person name="Ruckert C."/>
        </authorList>
    </citation>
    <scope>NUCLEOTIDE SEQUENCE</scope>
    <source>
        <strain evidence="2">JCM 31311</strain>
    </source>
</reference>
<dbReference type="RefSeq" id="WP_189091408.1">
    <property type="nucleotide sequence ID" value="NZ_BMQL01000018.1"/>
</dbReference>
<name>A0A918CDS7_9DEIO</name>
<evidence type="ECO:0000313" key="2">
    <source>
        <dbReference type="EMBL" id="GGR15947.1"/>
    </source>
</evidence>
<keyword evidence="1" id="KW-0732">Signal</keyword>
<protein>
    <submittedName>
        <fullName evidence="2">Uncharacterized protein</fullName>
    </submittedName>
</protein>
<proteinExistence type="predicted"/>
<sequence>MPRSPLTFPLLTVLFPLALLSTQAYAGSAALMADRWQVIRADAVPAVGDGQLSTETDWQRVQLPPQALAQLGDLRRVELRVHDLPDNLTVTLNAHSGPEGTIGVDVQRRDRALAVHQIGTFTLVNPGTGASYAFRLMVTGASRR</sequence>
<keyword evidence="3" id="KW-1185">Reference proteome</keyword>
<evidence type="ECO:0000313" key="3">
    <source>
        <dbReference type="Proteomes" id="UP000603865"/>
    </source>
</evidence>
<dbReference type="EMBL" id="BMQL01000018">
    <property type="protein sequence ID" value="GGR15947.1"/>
    <property type="molecule type" value="Genomic_DNA"/>
</dbReference>
<gene>
    <name evidence="2" type="ORF">GCM10008957_30860</name>
</gene>
<reference evidence="2" key="2">
    <citation type="submission" date="2020-09" db="EMBL/GenBank/DDBJ databases">
        <authorList>
            <person name="Sun Q."/>
            <person name="Ohkuma M."/>
        </authorList>
    </citation>
    <scope>NUCLEOTIDE SEQUENCE</scope>
    <source>
        <strain evidence="2">JCM 31311</strain>
    </source>
</reference>
<feature type="signal peptide" evidence="1">
    <location>
        <begin position="1"/>
        <end position="26"/>
    </location>
</feature>
<organism evidence="2 3">
    <name type="scientific">Deinococcus ruber</name>
    <dbReference type="NCBI Taxonomy" id="1848197"/>
    <lineage>
        <taxon>Bacteria</taxon>
        <taxon>Thermotogati</taxon>
        <taxon>Deinococcota</taxon>
        <taxon>Deinococci</taxon>
        <taxon>Deinococcales</taxon>
        <taxon>Deinococcaceae</taxon>
        <taxon>Deinococcus</taxon>
    </lineage>
</organism>
<feature type="chain" id="PRO_5037183517" evidence="1">
    <location>
        <begin position="27"/>
        <end position="144"/>
    </location>
</feature>